<comment type="caution">
    <text evidence="2">The sequence shown here is derived from an EMBL/GenBank/DDBJ whole genome shotgun (WGS) entry which is preliminary data.</text>
</comment>
<feature type="signal peptide" evidence="1">
    <location>
        <begin position="1"/>
        <end position="21"/>
    </location>
</feature>
<keyword evidence="3" id="KW-1185">Reference proteome</keyword>
<dbReference type="AlphaFoldDB" id="A0A254TI39"/>
<name>A0A254TI39_9BURK</name>
<feature type="chain" id="PRO_5012490870" evidence="1">
    <location>
        <begin position="22"/>
        <end position="318"/>
    </location>
</feature>
<accession>A0A254TI39</accession>
<evidence type="ECO:0000256" key="1">
    <source>
        <dbReference type="SAM" id="SignalP"/>
    </source>
</evidence>
<evidence type="ECO:0000313" key="2">
    <source>
        <dbReference type="EMBL" id="OWW22299.1"/>
    </source>
</evidence>
<sequence>MDAMKSTIAAVVWLVAGTAVAQTSSGEEAAAGADPVLALNIDATADQPDSSRRIETYSLPAYRLPSAGKIHAAAGLVPLQTSAASASFIQGQTGIDTHAMLSADRWLAREPGLARTFAVGHAWRDLTLEGTIFSSQDDGRDYLQRETRKIDSRSARLSFSPVENWIVRVSRGSVSGLDHLVAGEEVRRTAISATYRRAFAEGDWEATVAWGRNSRKFRESTMGYLVESAFRFDGVHSVFGRVEQVGSDDIGRENESLQRQLFMMNKLTVGYSRDVRLAPALGMDAGVFATRYFVPSGMAPSYGSGPTAYMMFIRLKMQ</sequence>
<organism evidence="2 3">
    <name type="scientific">Noviherbaspirillum denitrificans</name>
    <dbReference type="NCBI Taxonomy" id="1968433"/>
    <lineage>
        <taxon>Bacteria</taxon>
        <taxon>Pseudomonadati</taxon>
        <taxon>Pseudomonadota</taxon>
        <taxon>Betaproteobacteria</taxon>
        <taxon>Burkholderiales</taxon>
        <taxon>Oxalobacteraceae</taxon>
        <taxon>Noviherbaspirillum</taxon>
    </lineage>
</organism>
<dbReference type="Proteomes" id="UP000197535">
    <property type="component" value="Unassembled WGS sequence"/>
</dbReference>
<dbReference type="OrthoDB" id="8719886at2"/>
<proteinExistence type="predicted"/>
<reference evidence="2 3" key="1">
    <citation type="submission" date="2016-02" db="EMBL/GenBank/DDBJ databases">
        <authorList>
            <person name="Wen L."/>
            <person name="He K."/>
            <person name="Yang H."/>
        </authorList>
    </citation>
    <scope>NUCLEOTIDE SEQUENCE [LARGE SCALE GENOMIC DNA]</scope>
    <source>
        <strain evidence="2 3">TSA40</strain>
    </source>
</reference>
<dbReference type="EMBL" id="LSTO01000001">
    <property type="protein sequence ID" value="OWW22299.1"/>
    <property type="molecule type" value="Genomic_DNA"/>
</dbReference>
<keyword evidence="1" id="KW-0732">Signal</keyword>
<evidence type="ECO:0000313" key="3">
    <source>
        <dbReference type="Proteomes" id="UP000197535"/>
    </source>
</evidence>
<gene>
    <name evidence="2" type="ORF">AYR66_25185</name>
</gene>
<protein>
    <submittedName>
        <fullName evidence="2">Uncharacterized protein</fullName>
    </submittedName>
</protein>
<dbReference type="RefSeq" id="WP_088709124.1">
    <property type="nucleotide sequence ID" value="NZ_LSTO01000001.1"/>
</dbReference>